<keyword evidence="3" id="KW-0732">Signal</keyword>
<feature type="signal peptide" evidence="3">
    <location>
        <begin position="1"/>
        <end position="26"/>
    </location>
</feature>
<dbReference type="PANTHER" id="PTHR45726:SF3">
    <property type="entry name" value="LEUKOTRIENE A-4 HYDROLASE"/>
    <property type="match status" value="1"/>
</dbReference>
<dbReference type="EMBL" id="FTPP01000001">
    <property type="protein sequence ID" value="SIT77959.1"/>
    <property type="molecule type" value="Genomic_DNA"/>
</dbReference>
<name>A0A1R3WIM9_9BACT</name>
<reference evidence="7" key="1">
    <citation type="submission" date="2017-01" db="EMBL/GenBank/DDBJ databases">
        <authorList>
            <person name="Varghese N."/>
            <person name="Submissions S."/>
        </authorList>
    </citation>
    <scope>NUCLEOTIDE SEQUENCE [LARGE SCALE GENOMIC DNA]</scope>
    <source>
        <strain evidence="7">LP100</strain>
    </source>
</reference>
<dbReference type="Proteomes" id="UP000187181">
    <property type="component" value="Unassembled WGS sequence"/>
</dbReference>
<dbReference type="Pfam" id="PF17900">
    <property type="entry name" value="Peptidase_M1_N"/>
    <property type="match status" value="1"/>
</dbReference>
<evidence type="ECO:0000256" key="1">
    <source>
        <dbReference type="PIRSR" id="PIRSR634015-1"/>
    </source>
</evidence>
<keyword evidence="2" id="KW-0862">Zinc</keyword>
<dbReference type="InterPro" id="IPR045357">
    <property type="entry name" value="Aminopeptidase_N-like_N"/>
</dbReference>
<dbReference type="Gene3D" id="1.10.390.10">
    <property type="entry name" value="Neutral Protease Domain 2"/>
    <property type="match status" value="1"/>
</dbReference>
<dbReference type="AlphaFoldDB" id="A0A1R3WIM9"/>
<dbReference type="SUPFAM" id="SSF55486">
    <property type="entry name" value="Metalloproteases ('zincins'), catalytic domain"/>
    <property type="match status" value="1"/>
</dbReference>
<dbReference type="GO" id="GO:0008270">
    <property type="term" value="F:zinc ion binding"/>
    <property type="evidence" value="ECO:0007669"/>
    <property type="project" value="InterPro"/>
</dbReference>
<evidence type="ECO:0000256" key="2">
    <source>
        <dbReference type="PIRSR" id="PIRSR634015-3"/>
    </source>
</evidence>
<evidence type="ECO:0000313" key="7">
    <source>
        <dbReference type="Proteomes" id="UP000187181"/>
    </source>
</evidence>
<keyword evidence="2" id="KW-0479">Metal-binding</keyword>
<proteinExistence type="predicted"/>
<sequence>MKNLSARRALTGAALLLGLCSLEAQAQQQTPTFTRQDTLRGTITPERAWWDLTHYHLDISVNPADSTIRGTNTIRYSVLEPYQIMQIDLQPPMRMERVMQNGKQLNVRQEGNAYFVQLVDAQQKGDQNEVVVHYGGKPQVSVNPPWSGGITWRRDERGKPFIANSNQGDGASLWWPCKDHMYDEPDSMLISVAVPKDLTNVSNGRLRGVDENPNGTRTFHWAVTNPINNYGVNINIGDYVHFGEKYQGEKGVLDCDYWVLRDNLEKAKVQFKDAGRTLQALEHWFGPYPFYEDSYKLVEVPYLGMEHQSSVTYGNGYQNGYRGRDLSGTGWGMKFDFIIVHESGHEWFANNITYKDVADMWVHEGFTAYSESLFLDYHYGTQAGNEYTIGKRASIKNDRPLIGYYNVNYAGSGDMYNKGTNMLHTLRQIVNDDEKFRGMLRGLNRDFYHQTVTTQQIENYLAQHTGRDLSRFFDQYLRDTRIPALEYRLEKKKLTYRWTNAVQGFDMPVKVYLNGVETWLEPTTDWKEIKKVKAGTKLTIDPNFYVLEGKGA</sequence>
<feature type="binding site" evidence="2">
    <location>
        <position position="341"/>
    </location>
    <ligand>
        <name>Zn(2+)</name>
        <dbReference type="ChEBI" id="CHEBI:29105"/>
        <note>catalytic</note>
    </ligand>
</feature>
<dbReference type="InterPro" id="IPR027268">
    <property type="entry name" value="Peptidase_M4/M1_CTD_sf"/>
</dbReference>
<comment type="cofactor">
    <cofactor evidence="2">
        <name>Zn(2+)</name>
        <dbReference type="ChEBI" id="CHEBI:29105"/>
    </cofactor>
    <text evidence="2">Binds 1 zinc ion per subunit.</text>
</comment>
<accession>A0A1R3WIM9</accession>
<dbReference type="RefSeq" id="WP_076667618.1">
    <property type="nucleotide sequence ID" value="NZ_FTPP01000001.1"/>
</dbReference>
<evidence type="ECO:0000259" key="5">
    <source>
        <dbReference type="Pfam" id="PF17900"/>
    </source>
</evidence>
<dbReference type="STRING" id="1317125.SAMN05444128_0566"/>
<evidence type="ECO:0000259" key="4">
    <source>
        <dbReference type="Pfam" id="PF01433"/>
    </source>
</evidence>
<organism evidence="6 7">
    <name type="scientific">Pontibacter indicus</name>
    <dbReference type="NCBI Taxonomy" id="1317125"/>
    <lineage>
        <taxon>Bacteria</taxon>
        <taxon>Pseudomonadati</taxon>
        <taxon>Bacteroidota</taxon>
        <taxon>Cytophagia</taxon>
        <taxon>Cytophagales</taxon>
        <taxon>Hymenobacteraceae</taxon>
        <taxon>Pontibacter</taxon>
    </lineage>
</organism>
<feature type="chain" id="PRO_5012639127" evidence="3">
    <location>
        <begin position="27"/>
        <end position="552"/>
    </location>
</feature>
<dbReference type="Gene3D" id="2.60.40.1730">
    <property type="entry name" value="tricorn interacting facor f3 domain"/>
    <property type="match status" value="1"/>
</dbReference>
<protein>
    <submittedName>
        <fullName evidence="6">Peptidase family M1</fullName>
    </submittedName>
</protein>
<feature type="binding site" evidence="2">
    <location>
        <position position="364"/>
    </location>
    <ligand>
        <name>Zn(2+)</name>
        <dbReference type="ChEBI" id="CHEBI:29105"/>
        <note>catalytic</note>
    </ligand>
</feature>
<dbReference type="PANTHER" id="PTHR45726">
    <property type="entry name" value="LEUKOTRIENE A-4 HYDROLASE"/>
    <property type="match status" value="1"/>
</dbReference>
<dbReference type="OrthoDB" id="100605at2"/>
<evidence type="ECO:0000313" key="6">
    <source>
        <dbReference type="EMBL" id="SIT77959.1"/>
    </source>
</evidence>
<gene>
    <name evidence="6" type="ORF">SAMN05444128_0566</name>
</gene>
<dbReference type="InterPro" id="IPR014782">
    <property type="entry name" value="Peptidase_M1_dom"/>
</dbReference>
<feature type="active site" description="Proton donor" evidence="1">
    <location>
        <position position="416"/>
    </location>
</feature>
<feature type="binding site" evidence="2">
    <location>
        <position position="345"/>
    </location>
    <ligand>
        <name>Zn(2+)</name>
        <dbReference type="ChEBI" id="CHEBI:29105"/>
        <note>catalytic</note>
    </ligand>
</feature>
<feature type="domain" description="Peptidase M1 membrane alanine aminopeptidase" evidence="4">
    <location>
        <begin position="303"/>
        <end position="476"/>
    </location>
</feature>
<dbReference type="Pfam" id="PF01433">
    <property type="entry name" value="Peptidase_M1"/>
    <property type="match status" value="1"/>
</dbReference>
<dbReference type="SUPFAM" id="SSF63737">
    <property type="entry name" value="Leukotriene A4 hydrolase N-terminal domain"/>
    <property type="match status" value="1"/>
</dbReference>
<dbReference type="CDD" id="cd09603">
    <property type="entry name" value="M1_APN_like"/>
    <property type="match status" value="1"/>
</dbReference>
<dbReference type="InterPro" id="IPR034015">
    <property type="entry name" value="M1_LTA4H"/>
</dbReference>
<keyword evidence="7" id="KW-1185">Reference proteome</keyword>
<feature type="active site" description="Proton acceptor" evidence="1">
    <location>
        <position position="342"/>
    </location>
</feature>
<dbReference type="GO" id="GO:0008237">
    <property type="term" value="F:metallopeptidase activity"/>
    <property type="evidence" value="ECO:0007669"/>
    <property type="project" value="InterPro"/>
</dbReference>
<dbReference type="InterPro" id="IPR042097">
    <property type="entry name" value="Aminopeptidase_N-like_N_sf"/>
</dbReference>
<evidence type="ECO:0000256" key="3">
    <source>
        <dbReference type="SAM" id="SignalP"/>
    </source>
</evidence>
<feature type="domain" description="Aminopeptidase N-like N-terminal" evidence="5">
    <location>
        <begin position="53"/>
        <end position="230"/>
    </location>
</feature>